<proteinExistence type="predicted"/>
<reference evidence="2" key="1">
    <citation type="journal article" date="2019" name="MBio">
        <title>Comparative genomics for the elucidation of multidrug resistance (MDR) in Candida lusitaniae.</title>
        <authorList>
            <person name="Kannan A."/>
            <person name="Asner S.A."/>
            <person name="Trachsel E."/>
            <person name="Kelly S."/>
            <person name="Parker J."/>
            <person name="Sanglard D."/>
        </authorList>
    </citation>
    <scope>NUCLEOTIDE SEQUENCE [LARGE SCALE GENOMIC DNA]</scope>
    <source>
        <strain evidence="2">P1</strain>
    </source>
</reference>
<protein>
    <submittedName>
        <fullName evidence="1">Histidine kinase</fullName>
    </submittedName>
</protein>
<dbReference type="Proteomes" id="UP000326582">
    <property type="component" value="Chromosome 4"/>
</dbReference>
<name>A0ACD0WMA5_CLALS</name>
<gene>
    <name evidence="1" type="ORF">EJF14_40713</name>
</gene>
<organism evidence="1 2">
    <name type="scientific">Clavispora lusitaniae</name>
    <name type="common">Candida lusitaniae</name>
    <dbReference type="NCBI Taxonomy" id="36911"/>
    <lineage>
        <taxon>Eukaryota</taxon>
        <taxon>Fungi</taxon>
        <taxon>Dikarya</taxon>
        <taxon>Ascomycota</taxon>
        <taxon>Saccharomycotina</taxon>
        <taxon>Pichiomycetes</taxon>
        <taxon>Metschnikowiaceae</taxon>
        <taxon>Clavispora</taxon>
    </lineage>
</organism>
<keyword evidence="1" id="KW-0808">Transferase</keyword>
<accession>A0ACD0WMA5</accession>
<sequence length="2396" mass="269095">MSRMNHPHPVHSGGLLFKASSLLQSPESSPPISMSDTMSSRTPSVCSTRRSSGLSHTGSVHSVRSGSHQSSNSARKEGLHVLSVDSTGISSSGQSQTTPTDLGKDRIDPTVMPRESLLAHQSHSKDINFQEHQNSYLNSHKLNSKYEDLYSDYLSVAPDVVPGYSLLSPVASDTSSSLLFFASQDGTANRVVIRLSPNYLESAHVARFLNEWHATSGINPTSKHRLWGNSELHNQFIGSDSVHVTDKTQRNMLKQPLTLPKGLSGVLYPYQVLNIEPTKENIQQRRMAMIYEDHGYQNIRDYYYEKSRHFRTETASLRSGSARSVFSELSASDVPLRDRLRQNVAFDELANRIAQSPKSPQTIISILTDVVYVVNVITTCHELGVVHNGITSHNILRANIAEGSVSPLALTGWDFSFTISAEDSSSSFRKSNLSDISDLLPYMSPENLGEITALVDYRADFYSLGIVLYELLVGCLPLQSDSPARLKKMIFVQRPIAPVILGSQWINQKLSDITMKCLEKDPGKRYQDGNSLMKDLQDVINDYIPLTSRNSLNHDSRTVTIDETKIGKVPFFLTNFIKIEDEVRRDIQKCFNAHDEGLQYLMVTGESGVGKSTIIQALKVLAVSKFNYVIHWNYNCTDMKVSKYAFLLNGIHSIIGQILASSRETISEWRHILATEVDTDVSVMFDAIPNLEILMGPRYSDLFSKKRSKASYSFSAGIRSTEDEADQESLRKNHTYLQVKHFDERSLNIELKYKYIIKKIYSIVANRGLTIILDDLHWCSLTEVLLLQEVMEYCLLENASTSISILCAYRTSPPESTNDKYEVELSRLASLFQSQNASYHEFCLKPLHLKQFSKFVDRSKFLNLHDSTIEKIHKATGGNLLQLEYFTRWVRLLHPIGKADFNEEKESLRLLADIPVILPSFFELCITNTARSLLKFASIIGTNGNFRIADLLIVSGLSLTEVYESIQLCLETRVIIPSGIYYKVPLHLITKDDFPFDISDSIVWELATESSYHFDHDLIQIYLLKEMQDSGELENLRRLCGLRYFKKLSGEHNTNINDFLIMANHFLHSCAVAKEDETDIYYEALISGGKFAISSSNAELALIFFEASAQFIKADDQEKQIRNMLTVCHINYLLKRYNTCITLIQEADRIFGKESSTFLYLKIKCLFQSRNFKLGLRKTLDVLASLDVEVSIDFKECNRISEKFFRKTPLSIADIRNMKLLQAATSKKFLLIADLISEAIGPTYVLGLSSLRLALLTQLISLMLKFGTSSSCIVPLLHLGNYFAQRNKNRNILKTKELGEVAIAISRDDKLFSSYVNEQINEAYNMFMAIFKENMSTHADPESLYRLFGTGIVETCDTAMSLMVTMSQISICLSSGGISSRYLNSIKRRKVNFETDDENLVFQNAIKLWFGEMSFEDYKTQFSHFKSLKRYDLEFIYLAQAVLWCSSAGKHNEASEVILKRASHVSKQLPITPFYVEYQFHAVICLCWNTSSSREEGLLLAAKIAKSFDICASVCSANFEAKSLILDACLRTTRPNESSLVLLDTFEDAIEIAGRENSWLDSAIANHLCASWLFKTNQKLKRINHYAQNAYSIYSTMRFYDMAENIKKEFPSSFDNFNWAGVAKIESEPKNFSDSRHFANVVKSPSQRHDVFSDDSNRQSKTTSDKWSNAIRNEGATSENDQGASQHELSKAIKLSLAISESSNADSIYASLLESVLLISGLDYGAIILNNEEHESSIQAIATYNNLYKIESEPLSSRTDLVPYTFVVHCLMRGETMSKEHNAEYFEHQFGSDEYFVHNPCSSVLCIPIKTSNTLGVLYLEKNIGQRGSSNSQRSLASSTIDLLELLCAQAAVSLTKAFLYSQLEAAKKAAEDATAEKGSFLANMSHEIRTPFNSLFACSLFLLDTELTSTQQEYVETIKNSSLVTLNIIDGILAFSKIEHGSFTLNSTPFSIVETVESAIQISSEQASNNGLELVYFNQCPEIDRVIGDPTRVRQIVINLVGNAVKFTSEGYVKICISADKVTENRYMLHISVKDTGIGIPEGLKSKVFGAFSQVDGSSRRVHGGAGLGLAISSKLAHIMDGKISLDSKEGVGSTFCFSCPFEVPNKKTQKPFYPFKVTIILKEKLTRESLREFLEYFGTTVIIKEDGDLRITDEPDLLFVGKSILDDTEFDTKSISSSKTKIVLVTSFGSVYQTDVLEQMQIGGVIFTPIKRTKVETILRSISSGKSTRHSKSIADLLPNSTPNKKELLGEMYPLRILLAEDNPVNLRVASQHLKKLGYKADHAKDGVEVLEICESLLSKREKYDVILMDIQMPRKDGIVASLNLRESLSTRNSMEYMPMIVALTANVAGEDRERCLMSGMVDFISKPILPEELSRVLKKVARHEYDNFAVSPN</sequence>
<dbReference type="EMBL" id="CP038487">
    <property type="protein sequence ID" value="QFZ28667.1"/>
    <property type="molecule type" value="Genomic_DNA"/>
</dbReference>
<keyword evidence="1" id="KW-0418">Kinase</keyword>
<evidence type="ECO:0000313" key="2">
    <source>
        <dbReference type="Proteomes" id="UP000326582"/>
    </source>
</evidence>
<keyword evidence="2" id="KW-1185">Reference proteome</keyword>
<evidence type="ECO:0000313" key="1">
    <source>
        <dbReference type="EMBL" id="QFZ28667.1"/>
    </source>
</evidence>